<accession>A0A6V8MD55</accession>
<keyword evidence="2" id="KW-1185">Reference proteome</keyword>
<organism evidence="1 2">
    <name type="scientific">Geomonas silvestris</name>
    <dbReference type="NCBI Taxonomy" id="2740184"/>
    <lineage>
        <taxon>Bacteria</taxon>
        <taxon>Pseudomonadati</taxon>
        <taxon>Thermodesulfobacteriota</taxon>
        <taxon>Desulfuromonadia</taxon>
        <taxon>Geobacterales</taxon>
        <taxon>Geobacteraceae</taxon>
        <taxon>Geomonas</taxon>
    </lineage>
</organism>
<sequence length="58" mass="5872">MGTLMLDTSLGRVAREAAVAGGCAVNEGFIVEQALADRVSSINNRSAGIRDASMGSSS</sequence>
<protein>
    <submittedName>
        <fullName evidence="1">Uncharacterized protein</fullName>
    </submittedName>
</protein>
<dbReference type="Proteomes" id="UP000556026">
    <property type="component" value="Unassembled WGS sequence"/>
</dbReference>
<proteinExistence type="predicted"/>
<evidence type="ECO:0000313" key="1">
    <source>
        <dbReference type="EMBL" id="GFO57938.1"/>
    </source>
</evidence>
<reference evidence="2" key="1">
    <citation type="submission" date="2020-06" db="EMBL/GenBank/DDBJ databases">
        <title>Draft genomic sequence of Geomonas sp. Red330.</title>
        <authorList>
            <person name="Itoh H."/>
            <person name="Zhenxing X."/>
            <person name="Ushijima N."/>
            <person name="Masuda Y."/>
            <person name="Shiratori Y."/>
            <person name="Senoo K."/>
        </authorList>
    </citation>
    <scope>NUCLEOTIDE SEQUENCE [LARGE SCALE GENOMIC DNA]</scope>
    <source>
        <strain evidence="2">Red330</strain>
    </source>
</reference>
<dbReference type="EMBL" id="BLXX01000001">
    <property type="protein sequence ID" value="GFO57938.1"/>
    <property type="molecule type" value="Genomic_DNA"/>
</dbReference>
<comment type="caution">
    <text evidence="1">The sequence shown here is derived from an EMBL/GenBank/DDBJ whole genome shotgun (WGS) entry which is preliminary data.</text>
</comment>
<gene>
    <name evidence="1" type="ORF">GMST_02630</name>
</gene>
<dbReference type="AlphaFoldDB" id="A0A6V8MD55"/>
<evidence type="ECO:0000313" key="2">
    <source>
        <dbReference type="Proteomes" id="UP000556026"/>
    </source>
</evidence>
<name>A0A6V8MD55_9BACT</name>